<dbReference type="SMART" id="SM00173">
    <property type="entry name" value="RAS"/>
    <property type="match status" value="1"/>
</dbReference>
<dbReference type="PANTHER" id="PTHR47981">
    <property type="entry name" value="RAB FAMILY"/>
    <property type="match status" value="1"/>
</dbReference>
<accession>A0A8C5ALJ7</accession>
<dbReference type="GO" id="GO:0002682">
    <property type="term" value="P:regulation of immune system process"/>
    <property type="evidence" value="ECO:0007669"/>
    <property type="project" value="UniProtKB-ARBA"/>
</dbReference>
<dbReference type="GO" id="GO:0008333">
    <property type="term" value="P:endosome to lysosome transport"/>
    <property type="evidence" value="ECO:0007669"/>
    <property type="project" value="TreeGrafter"/>
</dbReference>
<evidence type="ECO:0000256" key="6">
    <source>
        <dbReference type="ARBA" id="ARBA00023134"/>
    </source>
</evidence>
<dbReference type="PROSITE" id="PS51421">
    <property type="entry name" value="RAS"/>
    <property type="match status" value="1"/>
</dbReference>
<dbReference type="GO" id="GO:0005770">
    <property type="term" value="C:late endosome"/>
    <property type="evidence" value="ECO:0007669"/>
    <property type="project" value="TreeGrafter"/>
</dbReference>
<evidence type="ECO:0000256" key="4">
    <source>
        <dbReference type="ARBA" id="ARBA00022741"/>
    </source>
</evidence>
<dbReference type="GO" id="GO:0090385">
    <property type="term" value="P:phagosome-lysosome fusion"/>
    <property type="evidence" value="ECO:0007669"/>
    <property type="project" value="TreeGrafter"/>
</dbReference>
<dbReference type="InterPro" id="IPR005225">
    <property type="entry name" value="Small_GTP-bd"/>
</dbReference>
<reference evidence="11" key="2">
    <citation type="submission" date="2025-09" db="UniProtKB">
        <authorList>
            <consortium name="Ensembl"/>
        </authorList>
    </citation>
    <scope>IDENTIFICATION</scope>
</reference>
<name>A0A8C5ALJ7_GADMO</name>
<dbReference type="Ensembl" id="ENSGMOT00000075920.1">
    <property type="protein sequence ID" value="ENSGMOP00000033165.1"/>
    <property type="gene ID" value="ENSGMOG00000024459.1"/>
</dbReference>
<dbReference type="SMART" id="SM00176">
    <property type="entry name" value="RAN"/>
    <property type="match status" value="1"/>
</dbReference>
<sequence>MTDGPARVKLILIGNSGVGKSSLTTRYVNHNYSTSHRATIGIDFVTKEVELDGQAVILEIWDTAGTERFKSLGTPMYRWSHCCLLVFDVTSSASFSAMEEWRKEFLTQGDPPDPSNFPFIVVGNKTDMVNREVSSSSQWCEQIGAQYHEGSAKEDVHVTKAFLEAARAGLRQVRRLTSEMYVPGKTIKRRPRETRARCQC</sequence>
<evidence type="ECO:0000256" key="8">
    <source>
        <dbReference type="ARBA" id="ARBA00023289"/>
    </source>
</evidence>
<keyword evidence="12" id="KW-1185">Reference proteome</keyword>
<evidence type="ECO:0000313" key="12">
    <source>
        <dbReference type="Proteomes" id="UP000694546"/>
    </source>
</evidence>
<comment type="subcellular location">
    <subcellularLocation>
        <location evidence="1">Cytoplasmic vesicle</location>
        <location evidence="1">Phagosome membrane</location>
        <topology evidence="1">Lipid-anchor</topology>
        <orientation evidence="1">Cytoplasmic side</orientation>
    </subcellularLocation>
</comment>
<evidence type="ECO:0000256" key="1">
    <source>
        <dbReference type="ARBA" id="ARBA00004616"/>
    </source>
</evidence>
<comment type="function">
    <text evidence="9">Controls vesicular trafficking from endosomes to the trans-Golgi network (TGN). Acts as a negative regulator of TLR9 signaling and can suppress TLR9-triggered TNFA, IL6, and IFNB production in macrophages by promoting TLR9 lysosomal degradation. Also negatively regulates TLR4 signaling in macrophages by promoting lysosomal degradation of TLR4. Promotes megakaryocytic differentiation by increasing NF-kappa-B-dependent IL6 production and subsequently enhancing the association of STAT3 with GATA1. Not involved in the regulation of the EGF- and EGFR degradation pathway.</text>
</comment>
<evidence type="ECO:0000256" key="10">
    <source>
        <dbReference type="ARBA" id="ARBA00067801"/>
    </source>
</evidence>
<evidence type="ECO:0000256" key="2">
    <source>
        <dbReference type="ARBA" id="ARBA00006270"/>
    </source>
</evidence>
<dbReference type="InterPro" id="IPR027417">
    <property type="entry name" value="P-loop_NTPase"/>
</dbReference>
<dbReference type="InterPro" id="IPR001806">
    <property type="entry name" value="Small_GTPase"/>
</dbReference>
<evidence type="ECO:0000256" key="5">
    <source>
        <dbReference type="ARBA" id="ARBA00022927"/>
    </source>
</evidence>
<evidence type="ECO:0000256" key="9">
    <source>
        <dbReference type="ARBA" id="ARBA00058158"/>
    </source>
</evidence>
<dbReference type="GO" id="GO:0005525">
    <property type="term" value="F:GTP binding"/>
    <property type="evidence" value="ECO:0007669"/>
    <property type="project" value="UniProtKB-KW"/>
</dbReference>
<keyword evidence="6" id="KW-0342">GTP-binding</keyword>
<dbReference type="GO" id="GO:0030670">
    <property type="term" value="C:phagocytic vesicle membrane"/>
    <property type="evidence" value="ECO:0007669"/>
    <property type="project" value="UniProtKB-SubCell"/>
</dbReference>
<dbReference type="SMART" id="SM00175">
    <property type="entry name" value="RAB"/>
    <property type="match status" value="1"/>
</dbReference>
<dbReference type="Proteomes" id="UP000694546">
    <property type="component" value="Chromosome 13"/>
</dbReference>
<dbReference type="AlphaFoldDB" id="A0A8C5ALJ7"/>
<keyword evidence="3" id="KW-0813">Transport</keyword>
<reference evidence="11" key="1">
    <citation type="submission" date="2025-08" db="UniProtKB">
        <authorList>
            <consortium name="Ensembl"/>
        </authorList>
    </citation>
    <scope>IDENTIFICATION</scope>
</reference>
<dbReference type="OMA" id="MTEWSTP"/>
<dbReference type="SMART" id="SM00174">
    <property type="entry name" value="RHO"/>
    <property type="match status" value="1"/>
</dbReference>
<evidence type="ECO:0000256" key="3">
    <source>
        <dbReference type="ARBA" id="ARBA00022448"/>
    </source>
</evidence>
<organism evidence="11 12">
    <name type="scientific">Gadus morhua</name>
    <name type="common">Atlantic cod</name>
    <dbReference type="NCBI Taxonomy" id="8049"/>
    <lineage>
        <taxon>Eukaryota</taxon>
        <taxon>Metazoa</taxon>
        <taxon>Chordata</taxon>
        <taxon>Craniata</taxon>
        <taxon>Vertebrata</taxon>
        <taxon>Euteleostomi</taxon>
        <taxon>Actinopterygii</taxon>
        <taxon>Neopterygii</taxon>
        <taxon>Teleostei</taxon>
        <taxon>Neoteleostei</taxon>
        <taxon>Acanthomorphata</taxon>
        <taxon>Zeiogadaria</taxon>
        <taxon>Gadariae</taxon>
        <taxon>Gadiformes</taxon>
        <taxon>Gadoidei</taxon>
        <taxon>Gadidae</taxon>
        <taxon>Gadus</taxon>
    </lineage>
</organism>
<dbReference type="GO" id="GO:0015031">
    <property type="term" value="P:protein transport"/>
    <property type="evidence" value="ECO:0007669"/>
    <property type="project" value="UniProtKB-KW"/>
</dbReference>
<evidence type="ECO:0000256" key="7">
    <source>
        <dbReference type="ARBA" id="ARBA00023288"/>
    </source>
</evidence>
<dbReference type="PRINTS" id="PR00449">
    <property type="entry name" value="RASTRNSFRMNG"/>
</dbReference>
<dbReference type="PANTHER" id="PTHR47981:SF6">
    <property type="entry name" value="SI:DKEY-13A21.4"/>
    <property type="match status" value="1"/>
</dbReference>
<keyword evidence="4" id="KW-0547">Nucleotide-binding</keyword>
<protein>
    <recommendedName>
        <fullName evidence="10">Ras-related protein Rab-7b</fullName>
    </recommendedName>
</protein>
<dbReference type="SUPFAM" id="SSF52540">
    <property type="entry name" value="P-loop containing nucleoside triphosphate hydrolases"/>
    <property type="match status" value="1"/>
</dbReference>
<proteinExistence type="inferred from homology"/>
<dbReference type="Gene3D" id="3.40.50.300">
    <property type="entry name" value="P-loop containing nucleotide triphosphate hydrolases"/>
    <property type="match status" value="1"/>
</dbReference>
<evidence type="ECO:0000313" key="11">
    <source>
        <dbReference type="Ensembl" id="ENSGMOP00000033165.1"/>
    </source>
</evidence>
<dbReference type="GO" id="GO:0003924">
    <property type="term" value="F:GTPase activity"/>
    <property type="evidence" value="ECO:0007669"/>
    <property type="project" value="InterPro"/>
</dbReference>
<dbReference type="Pfam" id="PF00071">
    <property type="entry name" value="Ras"/>
    <property type="match status" value="1"/>
</dbReference>
<keyword evidence="8" id="KW-0636">Prenylation</keyword>
<dbReference type="PROSITE" id="PS51419">
    <property type="entry name" value="RAB"/>
    <property type="match status" value="1"/>
</dbReference>
<dbReference type="NCBIfam" id="TIGR00231">
    <property type="entry name" value="small_GTP"/>
    <property type="match status" value="1"/>
</dbReference>
<dbReference type="GeneTree" id="ENSGT00940000166196"/>
<keyword evidence="5" id="KW-0653">Protein transport</keyword>
<dbReference type="GO" id="GO:0005764">
    <property type="term" value="C:lysosome"/>
    <property type="evidence" value="ECO:0007669"/>
    <property type="project" value="UniProtKB-ARBA"/>
</dbReference>
<comment type="similarity">
    <text evidence="2">Belongs to the small GTPase superfamily. Rab family.</text>
</comment>
<dbReference type="FunFam" id="3.40.50.300:FF:000751">
    <property type="entry name" value="Rab family GTPase, putative"/>
    <property type="match status" value="1"/>
</dbReference>
<keyword evidence="7" id="KW-0449">Lipoprotein</keyword>